<feature type="domain" description="Tyr recombinase" evidence="10">
    <location>
        <begin position="189"/>
        <end position="386"/>
    </location>
</feature>
<keyword evidence="8" id="KW-0131">Cell cycle</keyword>
<organism evidence="12 13">
    <name type="scientific">Paludifilum halophilum</name>
    <dbReference type="NCBI Taxonomy" id="1642702"/>
    <lineage>
        <taxon>Bacteria</taxon>
        <taxon>Bacillati</taxon>
        <taxon>Bacillota</taxon>
        <taxon>Bacilli</taxon>
        <taxon>Bacillales</taxon>
        <taxon>Thermoactinomycetaceae</taxon>
        <taxon>Paludifilum</taxon>
    </lineage>
</organism>
<evidence type="ECO:0000256" key="7">
    <source>
        <dbReference type="ARBA" id="ARBA00023172"/>
    </source>
</evidence>
<dbReference type="GO" id="GO:0003677">
    <property type="term" value="F:DNA binding"/>
    <property type="evidence" value="ECO:0007669"/>
    <property type="project" value="UniProtKB-UniRule"/>
</dbReference>
<reference evidence="12 13" key="1">
    <citation type="submission" date="2017-07" db="EMBL/GenBank/DDBJ databases">
        <title>The genome sequence of Paludifilum halophilum highlights mechanisms for microbial adaptation to high salt environemnts.</title>
        <authorList>
            <person name="Belbahri L."/>
        </authorList>
    </citation>
    <scope>NUCLEOTIDE SEQUENCE [LARGE SCALE GENOMIC DNA]</scope>
    <source>
        <strain evidence="12 13">DSM 102817</strain>
    </source>
</reference>
<dbReference type="GO" id="GO:0005737">
    <property type="term" value="C:cytoplasm"/>
    <property type="evidence" value="ECO:0007669"/>
    <property type="project" value="UniProtKB-SubCell"/>
</dbReference>
<evidence type="ECO:0000256" key="4">
    <source>
        <dbReference type="ARBA" id="ARBA00022829"/>
    </source>
</evidence>
<gene>
    <name evidence="12" type="ORF">CHM34_01185</name>
</gene>
<dbReference type="Pfam" id="PF00589">
    <property type="entry name" value="Phage_integrase"/>
    <property type="match status" value="1"/>
</dbReference>
<dbReference type="GO" id="GO:0015074">
    <property type="term" value="P:DNA integration"/>
    <property type="evidence" value="ECO:0007669"/>
    <property type="project" value="UniProtKB-KW"/>
</dbReference>
<evidence type="ECO:0000256" key="3">
    <source>
        <dbReference type="ARBA" id="ARBA00022618"/>
    </source>
</evidence>
<evidence type="ECO:0000256" key="2">
    <source>
        <dbReference type="ARBA" id="ARBA00022490"/>
    </source>
</evidence>
<dbReference type="InterPro" id="IPR013762">
    <property type="entry name" value="Integrase-like_cat_sf"/>
</dbReference>
<dbReference type="InterPro" id="IPR002104">
    <property type="entry name" value="Integrase_catalytic"/>
</dbReference>
<evidence type="ECO:0000256" key="5">
    <source>
        <dbReference type="ARBA" id="ARBA00022908"/>
    </source>
</evidence>
<dbReference type="PROSITE" id="PS51900">
    <property type="entry name" value="CB"/>
    <property type="match status" value="1"/>
</dbReference>
<keyword evidence="6 9" id="KW-0238">DNA-binding</keyword>
<evidence type="ECO:0000259" key="10">
    <source>
        <dbReference type="PROSITE" id="PS51898"/>
    </source>
</evidence>
<evidence type="ECO:0000256" key="9">
    <source>
        <dbReference type="PROSITE-ProRule" id="PRU01248"/>
    </source>
</evidence>
<proteinExistence type="predicted"/>
<evidence type="ECO:0000256" key="6">
    <source>
        <dbReference type="ARBA" id="ARBA00023125"/>
    </source>
</evidence>
<sequence length="392" mass="45775">MSDANMRPRGLLYSLSNSGLNKPFLQPGVFPMDEPVFSRRLPESINRMIIKFPEDVQEFFLEMISADRSKQTIANYAYDFTLFFDYLASKNVTLEDVTSRTLKRFFRRIENGYERTVHVKLKKRNPASGETEEVWVKRKHFRENSRAGKQRKQASLRSLFRYLVKTHVLDRDPMEEYEDASLRARHHKKVPVFLTRDEALRLVEAVGLYHEKQKRRRQPWYEYRDRAMILLLLNTGMRVSELVGLDINSIQTDGAITRVIVFGKGGKERVLKLNPTALESLKAYLDRRPRDQVPKEHENTLFLNKNKTRISRKGVYEALRKYVREANLPPKAANISPHKLRHTLATLLLSNGENLRVVQEILGHSSIQTTQIYTHVINSEQDQALDRLNLLE</sequence>
<evidence type="ECO:0000313" key="13">
    <source>
        <dbReference type="Proteomes" id="UP000215459"/>
    </source>
</evidence>
<dbReference type="Proteomes" id="UP000215459">
    <property type="component" value="Unassembled WGS sequence"/>
</dbReference>
<dbReference type="SUPFAM" id="SSF56349">
    <property type="entry name" value="DNA breaking-rejoining enzymes"/>
    <property type="match status" value="1"/>
</dbReference>
<dbReference type="AlphaFoldDB" id="A0A235BBI2"/>
<dbReference type="GO" id="GO:0006310">
    <property type="term" value="P:DNA recombination"/>
    <property type="evidence" value="ECO:0007669"/>
    <property type="project" value="UniProtKB-KW"/>
</dbReference>
<keyword evidence="5" id="KW-0229">DNA integration</keyword>
<feature type="domain" description="Core-binding (CB)" evidence="11">
    <location>
        <begin position="50"/>
        <end position="164"/>
    </location>
</feature>
<comment type="subcellular location">
    <subcellularLocation>
        <location evidence="1">Cytoplasm</location>
    </subcellularLocation>
</comment>
<evidence type="ECO:0000256" key="8">
    <source>
        <dbReference type="ARBA" id="ARBA00023306"/>
    </source>
</evidence>
<dbReference type="EMBL" id="NOWF01000001">
    <property type="protein sequence ID" value="OYD09651.1"/>
    <property type="molecule type" value="Genomic_DNA"/>
</dbReference>
<dbReference type="GO" id="GO:0051301">
    <property type="term" value="P:cell division"/>
    <property type="evidence" value="ECO:0007669"/>
    <property type="project" value="UniProtKB-KW"/>
</dbReference>
<accession>A0A235BBI2</accession>
<dbReference type="Gene3D" id="1.10.443.10">
    <property type="entry name" value="Intergrase catalytic core"/>
    <property type="match status" value="1"/>
</dbReference>
<evidence type="ECO:0000259" key="11">
    <source>
        <dbReference type="PROSITE" id="PS51900"/>
    </source>
</evidence>
<keyword evidence="3" id="KW-0132">Cell division</keyword>
<dbReference type="PROSITE" id="PS51898">
    <property type="entry name" value="TYR_RECOMBINASE"/>
    <property type="match status" value="1"/>
</dbReference>
<dbReference type="PANTHER" id="PTHR30349">
    <property type="entry name" value="PHAGE INTEGRASE-RELATED"/>
    <property type="match status" value="1"/>
</dbReference>
<comment type="caution">
    <text evidence="12">The sequence shown here is derived from an EMBL/GenBank/DDBJ whole genome shotgun (WGS) entry which is preliminary data.</text>
</comment>
<keyword evidence="13" id="KW-1185">Reference proteome</keyword>
<keyword evidence="2" id="KW-0963">Cytoplasm</keyword>
<dbReference type="PANTHER" id="PTHR30349:SF77">
    <property type="entry name" value="TYROSINE RECOMBINASE XERC"/>
    <property type="match status" value="1"/>
</dbReference>
<evidence type="ECO:0000256" key="1">
    <source>
        <dbReference type="ARBA" id="ARBA00004496"/>
    </source>
</evidence>
<keyword evidence="7" id="KW-0233">DNA recombination</keyword>
<keyword evidence="4" id="KW-0159">Chromosome partition</keyword>
<dbReference type="OrthoDB" id="9801717at2"/>
<dbReference type="InterPro" id="IPR050090">
    <property type="entry name" value="Tyrosine_recombinase_XerCD"/>
</dbReference>
<name>A0A235BBI2_9BACL</name>
<protein>
    <recommendedName>
        <fullName evidence="14">Recombinase XerC</fullName>
    </recommendedName>
</protein>
<dbReference type="InterPro" id="IPR010998">
    <property type="entry name" value="Integrase_recombinase_N"/>
</dbReference>
<dbReference type="GO" id="GO:0007059">
    <property type="term" value="P:chromosome segregation"/>
    <property type="evidence" value="ECO:0007669"/>
    <property type="project" value="UniProtKB-KW"/>
</dbReference>
<dbReference type="InterPro" id="IPR011010">
    <property type="entry name" value="DNA_brk_join_enz"/>
</dbReference>
<evidence type="ECO:0000313" key="12">
    <source>
        <dbReference type="EMBL" id="OYD09651.1"/>
    </source>
</evidence>
<dbReference type="InterPro" id="IPR044068">
    <property type="entry name" value="CB"/>
</dbReference>
<dbReference type="Gene3D" id="1.10.150.130">
    <property type="match status" value="1"/>
</dbReference>
<evidence type="ECO:0008006" key="14">
    <source>
        <dbReference type="Google" id="ProtNLM"/>
    </source>
</evidence>